<name>A0AAV4NKF5_CAEEX</name>
<organism evidence="1 2">
    <name type="scientific">Caerostris extrusa</name>
    <name type="common">Bark spider</name>
    <name type="synonym">Caerostris bankana</name>
    <dbReference type="NCBI Taxonomy" id="172846"/>
    <lineage>
        <taxon>Eukaryota</taxon>
        <taxon>Metazoa</taxon>
        <taxon>Ecdysozoa</taxon>
        <taxon>Arthropoda</taxon>
        <taxon>Chelicerata</taxon>
        <taxon>Arachnida</taxon>
        <taxon>Araneae</taxon>
        <taxon>Araneomorphae</taxon>
        <taxon>Entelegynae</taxon>
        <taxon>Araneoidea</taxon>
        <taxon>Araneidae</taxon>
        <taxon>Caerostris</taxon>
    </lineage>
</organism>
<gene>
    <name evidence="1" type="ORF">CEXT_36581</name>
</gene>
<dbReference type="AlphaFoldDB" id="A0AAV4NKF5"/>
<accession>A0AAV4NKF5</accession>
<sequence>MVTFTLLKTHLPSSCDVTAPPPHPFFPTPTTCCGYVGRVHAKWVSPVRPLYRPQRVNSAGLSPDHLLMLPFSFGEETILAKCAKIRRFICDRDTILL</sequence>
<dbReference type="Proteomes" id="UP001054945">
    <property type="component" value="Unassembled WGS sequence"/>
</dbReference>
<protein>
    <submittedName>
        <fullName evidence="1">Uncharacterized protein</fullName>
    </submittedName>
</protein>
<comment type="caution">
    <text evidence="1">The sequence shown here is derived from an EMBL/GenBank/DDBJ whole genome shotgun (WGS) entry which is preliminary data.</text>
</comment>
<keyword evidence="2" id="KW-1185">Reference proteome</keyword>
<evidence type="ECO:0000313" key="1">
    <source>
        <dbReference type="EMBL" id="GIX84810.1"/>
    </source>
</evidence>
<proteinExistence type="predicted"/>
<reference evidence="1 2" key="1">
    <citation type="submission" date="2021-06" db="EMBL/GenBank/DDBJ databases">
        <title>Caerostris extrusa draft genome.</title>
        <authorList>
            <person name="Kono N."/>
            <person name="Arakawa K."/>
        </authorList>
    </citation>
    <scope>NUCLEOTIDE SEQUENCE [LARGE SCALE GENOMIC DNA]</scope>
</reference>
<dbReference type="EMBL" id="BPLR01021002">
    <property type="protein sequence ID" value="GIX84810.1"/>
    <property type="molecule type" value="Genomic_DNA"/>
</dbReference>
<evidence type="ECO:0000313" key="2">
    <source>
        <dbReference type="Proteomes" id="UP001054945"/>
    </source>
</evidence>